<dbReference type="PANTHER" id="PTHR43132:SF6">
    <property type="entry name" value="HTH-TYPE TRANSCRIPTIONAL REPRESSOR CZRA"/>
    <property type="match status" value="1"/>
</dbReference>
<keyword evidence="3" id="KW-0804">Transcription</keyword>
<gene>
    <name evidence="5" type="ORF">SpAn4DRAFT_0102</name>
</gene>
<dbReference type="SUPFAM" id="SSF46785">
    <property type="entry name" value="Winged helix' DNA-binding domain"/>
    <property type="match status" value="1"/>
</dbReference>
<dbReference type="RefSeq" id="WP_021170912.1">
    <property type="nucleotide sequence ID" value="NZ_CTRP01000014.1"/>
</dbReference>
<reference evidence="6" key="1">
    <citation type="submission" date="2015-03" db="EMBL/GenBank/DDBJ databases">
        <authorList>
            <person name="Nijsse Bart"/>
        </authorList>
    </citation>
    <scope>NUCLEOTIDE SEQUENCE [LARGE SCALE GENOMIC DNA]</scope>
</reference>
<dbReference type="InterPro" id="IPR011991">
    <property type="entry name" value="ArsR-like_HTH"/>
</dbReference>
<name>A0A0U1L1T2_9FIRM</name>
<keyword evidence="6" id="KW-1185">Reference proteome</keyword>
<dbReference type="InterPro" id="IPR001845">
    <property type="entry name" value="HTH_ArsR_DNA-bd_dom"/>
</dbReference>
<dbReference type="PANTHER" id="PTHR43132">
    <property type="entry name" value="ARSENICAL RESISTANCE OPERON REPRESSOR ARSR-RELATED"/>
    <property type="match status" value="1"/>
</dbReference>
<keyword evidence="2" id="KW-0238">DNA-binding</keyword>
<dbReference type="SMART" id="SM00418">
    <property type="entry name" value="HTH_ARSR"/>
    <property type="match status" value="1"/>
</dbReference>
<evidence type="ECO:0000256" key="3">
    <source>
        <dbReference type="ARBA" id="ARBA00023163"/>
    </source>
</evidence>
<dbReference type="NCBIfam" id="NF033788">
    <property type="entry name" value="HTH_metalloreg"/>
    <property type="match status" value="1"/>
</dbReference>
<evidence type="ECO:0000256" key="1">
    <source>
        <dbReference type="ARBA" id="ARBA00023015"/>
    </source>
</evidence>
<dbReference type="CDD" id="cd00090">
    <property type="entry name" value="HTH_ARSR"/>
    <property type="match status" value="1"/>
</dbReference>
<dbReference type="AlphaFoldDB" id="A0A0U1L1T2"/>
<dbReference type="Pfam" id="PF01022">
    <property type="entry name" value="HTH_5"/>
    <property type="match status" value="1"/>
</dbReference>
<dbReference type="EMBL" id="CTRP01000014">
    <property type="protein sequence ID" value="CQR73640.1"/>
    <property type="molecule type" value="Genomic_DNA"/>
</dbReference>
<evidence type="ECO:0000313" key="6">
    <source>
        <dbReference type="Proteomes" id="UP000049855"/>
    </source>
</evidence>
<proteinExistence type="predicted"/>
<dbReference type="InterPro" id="IPR036390">
    <property type="entry name" value="WH_DNA-bd_sf"/>
</dbReference>
<evidence type="ECO:0000259" key="4">
    <source>
        <dbReference type="PROSITE" id="PS50987"/>
    </source>
</evidence>
<evidence type="ECO:0000256" key="2">
    <source>
        <dbReference type="ARBA" id="ARBA00023125"/>
    </source>
</evidence>
<dbReference type="GO" id="GO:0003677">
    <property type="term" value="F:DNA binding"/>
    <property type="evidence" value="ECO:0007669"/>
    <property type="project" value="UniProtKB-KW"/>
</dbReference>
<dbReference type="Proteomes" id="UP000049855">
    <property type="component" value="Unassembled WGS sequence"/>
</dbReference>
<keyword evidence="1" id="KW-0805">Transcription regulation</keyword>
<accession>A0A0U1L1T2</accession>
<dbReference type="InterPro" id="IPR036388">
    <property type="entry name" value="WH-like_DNA-bd_sf"/>
</dbReference>
<dbReference type="Gene3D" id="1.10.10.10">
    <property type="entry name" value="Winged helix-like DNA-binding domain superfamily/Winged helix DNA-binding domain"/>
    <property type="match status" value="1"/>
</dbReference>
<feature type="domain" description="HTH arsR-type" evidence="4">
    <location>
        <begin position="27"/>
        <end position="120"/>
    </location>
</feature>
<dbReference type="InterPro" id="IPR051011">
    <property type="entry name" value="Metal_resp_trans_reg"/>
</dbReference>
<evidence type="ECO:0000313" key="5">
    <source>
        <dbReference type="EMBL" id="CQR73640.1"/>
    </source>
</evidence>
<protein>
    <submittedName>
        <fullName evidence="5">Cadmium efflux system accessory protein</fullName>
    </submittedName>
</protein>
<dbReference type="PROSITE" id="PS50987">
    <property type="entry name" value="HTH_ARSR_2"/>
    <property type="match status" value="1"/>
</dbReference>
<dbReference type="GO" id="GO:0003700">
    <property type="term" value="F:DNA-binding transcription factor activity"/>
    <property type="evidence" value="ECO:0007669"/>
    <property type="project" value="InterPro"/>
</dbReference>
<organism evidence="5 6">
    <name type="scientific">Sporomusa ovata</name>
    <dbReference type="NCBI Taxonomy" id="2378"/>
    <lineage>
        <taxon>Bacteria</taxon>
        <taxon>Bacillati</taxon>
        <taxon>Bacillota</taxon>
        <taxon>Negativicutes</taxon>
        <taxon>Selenomonadales</taxon>
        <taxon>Sporomusaceae</taxon>
        <taxon>Sporomusa</taxon>
    </lineage>
</organism>
<dbReference type="PRINTS" id="PR00778">
    <property type="entry name" value="HTHARSR"/>
</dbReference>
<sequence length="120" mass="13723">MKNIVCDMCEETCEHPEMICWAKEEMLAEPTVQQLAEIFKILGDSTRIKILHLLTLREMCVCDIAKTLAMGQSAISHQLRVLRAARLVKFRKDGKVAWYSLDDEHVVGLMCQGLEHINHT</sequence>